<proteinExistence type="predicted"/>
<dbReference type="InterPro" id="IPR050911">
    <property type="entry name" value="DRAM/TMEM150_Autophagy_Mod"/>
</dbReference>
<dbReference type="AlphaFoldDB" id="A0A6A6BEQ9"/>
<keyword evidence="2 5" id="KW-0812">Transmembrane</keyword>
<dbReference type="Proteomes" id="UP000799438">
    <property type="component" value="Unassembled WGS sequence"/>
</dbReference>
<evidence type="ECO:0000256" key="2">
    <source>
        <dbReference type="ARBA" id="ARBA00022692"/>
    </source>
</evidence>
<organism evidence="7 8">
    <name type="scientific">Aplosporella prunicola CBS 121167</name>
    <dbReference type="NCBI Taxonomy" id="1176127"/>
    <lineage>
        <taxon>Eukaryota</taxon>
        <taxon>Fungi</taxon>
        <taxon>Dikarya</taxon>
        <taxon>Ascomycota</taxon>
        <taxon>Pezizomycotina</taxon>
        <taxon>Dothideomycetes</taxon>
        <taxon>Dothideomycetes incertae sedis</taxon>
        <taxon>Botryosphaeriales</taxon>
        <taxon>Aplosporellaceae</taxon>
        <taxon>Aplosporella</taxon>
    </lineage>
</organism>
<dbReference type="Pfam" id="PF10277">
    <property type="entry name" value="Frag1"/>
    <property type="match status" value="1"/>
</dbReference>
<evidence type="ECO:0000256" key="4">
    <source>
        <dbReference type="ARBA" id="ARBA00023136"/>
    </source>
</evidence>
<evidence type="ECO:0000259" key="6">
    <source>
        <dbReference type="Pfam" id="PF10277"/>
    </source>
</evidence>
<comment type="subcellular location">
    <subcellularLocation>
        <location evidence="1">Endomembrane system</location>
        <topology evidence="1">Multi-pass membrane protein</topology>
    </subcellularLocation>
</comment>
<dbReference type="EMBL" id="ML995486">
    <property type="protein sequence ID" value="KAF2141795.1"/>
    <property type="molecule type" value="Genomic_DNA"/>
</dbReference>
<evidence type="ECO:0000313" key="7">
    <source>
        <dbReference type="EMBL" id="KAF2141795.1"/>
    </source>
</evidence>
<dbReference type="GO" id="GO:0005886">
    <property type="term" value="C:plasma membrane"/>
    <property type="evidence" value="ECO:0007669"/>
    <property type="project" value="TreeGrafter"/>
</dbReference>
<feature type="transmembrane region" description="Helical" evidence="5">
    <location>
        <begin position="162"/>
        <end position="186"/>
    </location>
</feature>
<feature type="transmembrane region" description="Helical" evidence="5">
    <location>
        <begin position="198"/>
        <end position="220"/>
    </location>
</feature>
<evidence type="ECO:0000256" key="5">
    <source>
        <dbReference type="SAM" id="Phobius"/>
    </source>
</evidence>
<sequence length="314" mass="35213">MWGISYWAIPLFSSVVWLAMLLAMILSWITDGKPHYPSMGPTQDIAFISDVGAQRLKPLFIAMSAVSVVSLDIAFLSERWLRHSGRLARNTSWWQKSYSILSIIAAIVGAAGIILLSIFDTWRHPRLHDVFLGLFIGGYVISAIFICLEYQRLGVHHREHTIIQISFWMKVTFIIVELALAIGFGVMRQTDHWNTAAILEWIVALVFTFYVLSFFVDFIPAVRTKNHQSRETEVEMAMEGPETTSETGLYPDGAGANVYPTSNAFTNQDPNRYQPNGFAAHPNTRGINGNTYYADGHPDALKPANGRVPLTSNF</sequence>
<evidence type="ECO:0000313" key="8">
    <source>
        <dbReference type="Proteomes" id="UP000799438"/>
    </source>
</evidence>
<dbReference type="PANTHER" id="PTHR21324">
    <property type="entry name" value="FASTING-INDUCIBLE INTEGRAL MEMBRANE PROTEIN TM6P1-RELATED"/>
    <property type="match status" value="1"/>
</dbReference>
<gene>
    <name evidence="7" type="ORF">K452DRAFT_228016</name>
</gene>
<feature type="domain" description="CWH43-like N-terminal" evidence="6">
    <location>
        <begin position="6"/>
        <end position="220"/>
    </location>
</feature>
<evidence type="ECO:0000256" key="1">
    <source>
        <dbReference type="ARBA" id="ARBA00004127"/>
    </source>
</evidence>
<dbReference type="GeneID" id="54294428"/>
<reference evidence="7" key="1">
    <citation type="journal article" date="2020" name="Stud. Mycol.">
        <title>101 Dothideomycetes genomes: a test case for predicting lifestyles and emergence of pathogens.</title>
        <authorList>
            <person name="Haridas S."/>
            <person name="Albert R."/>
            <person name="Binder M."/>
            <person name="Bloem J."/>
            <person name="Labutti K."/>
            <person name="Salamov A."/>
            <person name="Andreopoulos B."/>
            <person name="Baker S."/>
            <person name="Barry K."/>
            <person name="Bills G."/>
            <person name="Bluhm B."/>
            <person name="Cannon C."/>
            <person name="Castanera R."/>
            <person name="Culley D."/>
            <person name="Daum C."/>
            <person name="Ezra D."/>
            <person name="Gonzalez J."/>
            <person name="Henrissat B."/>
            <person name="Kuo A."/>
            <person name="Liang C."/>
            <person name="Lipzen A."/>
            <person name="Lutzoni F."/>
            <person name="Magnuson J."/>
            <person name="Mondo S."/>
            <person name="Nolan M."/>
            <person name="Ohm R."/>
            <person name="Pangilinan J."/>
            <person name="Park H.-J."/>
            <person name="Ramirez L."/>
            <person name="Alfaro M."/>
            <person name="Sun H."/>
            <person name="Tritt A."/>
            <person name="Yoshinaga Y."/>
            <person name="Zwiers L.-H."/>
            <person name="Turgeon B."/>
            <person name="Goodwin S."/>
            <person name="Spatafora J."/>
            <person name="Crous P."/>
            <person name="Grigoriev I."/>
        </authorList>
    </citation>
    <scope>NUCLEOTIDE SEQUENCE</scope>
    <source>
        <strain evidence="7">CBS 121167</strain>
    </source>
</reference>
<keyword evidence="8" id="KW-1185">Reference proteome</keyword>
<dbReference type="GO" id="GO:0012505">
    <property type="term" value="C:endomembrane system"/>
    <property type="evidence" value="ECO:0007669"/>
    <property type="project" value="UniProtKB-SubCell"/>
</dbReference>
<dbReference type="PANTHER" id="PTHR21324:SF2">
    <property type="entry name" value="EG:22E5.9 PROTEIN"/>
    <property type="match status" value="1"/>
</dbReference>
<name>A0A6A6BEQ9_9PEZI</name>
<dbReference type="InterPro" id="IPR019402">
    <property type="entry name" value="CWH43_N"/>
</dbReference>
<feature type="transmembrane region" description="Helical" evidence="5">
    <location>
        <begin position="98"/>
        <end position="119"/>
    </location>
</feature>
<dbReference type="OrthoDB" id="10032492at2759"/>
<feature type="transmembrane region" description="Helical" evidence="5">
    <location>
        <begin position="7"/>
        <end position="29"/>
    </location>
</feature>
<feature type="transmembrane region" description="Helical" evidence="5">
    <location>
        <begin position="131"/>
        <end position="150"/>
    </location>
</feature>
<keyword evidence="4 5" id="KW-0472">Membrane</keyword>
<evidence type="ECO:0000256" key="3">
    <source>
        <dbReference type="ARBA" id="ARBA00022989"/>
    </source>
</evidence>
<dbReference type="RefSeq" id="XP_033397507.1">
    <property type="nucleotide sequence ID" value="XM_033536932.1"/>
</dbReference>
<protein>
    <recommendedName>
        <fullName evidence="6">CWH43-like N-terminal domain-containing protein</fullName>
    </recommendedName>
</protein>
<keyword evidence="3 5" id="KW-1133">Transmembrane helix</keyword>
<accession>A0A6A6BEQ9</accession>
<feature type="transmembrane region" description="Helical" evidence="5">
    <location>
        <begin position="59"/>
        <end position="77"/>
    </location>
</feature>